<evidence type="ECO:0000313" key="1">
    <source>
        <dbReference type="EMBL" id="MFC6785084.1"/>
    </source>
</evidence>
<accession>A0ABD5TGZ6</accession>
<comment type="caution">
    <text evidence="3">The sequence shown here is derived from an EMBL/GenBank/DDBJ whole genome shotgun (WGS) entry which is preliminary data.</text>
</comment>
<dbReference type="GeneID" id="81211114"/>
<proteinExistence type="predicted"/>
<evidence type="ECO:0000313" key="5">
    <source>
        <dbReference type="EMBL" id="MFC6787970.1"/>
    </source>
</evidence>
<name>A0ABD5TGZ6_9EURY</name>
<keyword evidence="6" id="KW-1185">Reference proteome</keyword>
<gene>
    <name evidence="1" type="ORF">ACFQFD_03535</name>
    <name evidence="2" type="ORF">ACFQFD_04075</name>
    <name evidence="3" type="ORF">ACFQFD_18375</name>
    <name evidence="4" type="ORF">ACFQFD_18580</name>
    <name evidence="5" type="ORF">ACFQFD_18770</name>
</gene>
<reference evidence="3" key="3">
    <citation type="submission" date="2024-09" db="EMBL/GenBank/DDBJ databases">
        <authorList>
            <person name="Sun Q."/>
        </authorList>
    </citation>
    <scope>NUCLEOTIDE SEQUENCE</scope>
    <source>
        <strain evidence="3">NBRC 112888</strain>
    </source>
</reference>
<reference evidence="3" key="1">
    <citation type="journal article" date="2014" name="Int. J. Syst. Evol. Microbiol.">
        <title>Complete genome sequence of Corynebacterium casei LMG S-19264T (=DSM 44701T), isolated from a smear-ripened cheese.</title>
        <authorList>
            <consortium name="US DOE Joint Genome Institute (JGI-PGF)"/>
            <person name="Walter F."/>
            <person name="Albersmeier A."/>
            <person name="Kalinowski J."/>
            <person name="Ruckert C."/>
        </authorList>
    </citation>
    <scope>NUCLEOTIDE SEQUENCE [LARGE SCALE GENOMIC DNA]</scope>
    <source>
        <strain evidence="3">NBRC 112888</strain>
    </source>
</reference>
<protein>
    <submittedName>
        <fullName evidence="3">Uncharacterized protein</fullName>
    </submittedName>
</protein>
<evidence type="ECO:0000313" key="4">
    <source>
        <dbReference type="EMBL" id="MFC6787932.1"/>
    </source>
</evidence>
<dbReference type="EMBL" id="JBHSWX010000012">
    <property type="protein sequence ID" value="MFC6785180.1"/>
    <property type="molecule type" value="Genomic_DNA"/>
</dbReference>
<evidence type="ECO:0000313" key="6">
    <source>
        <dbReference type="Proteomes" id="UP001596443"/>
    </source>
</evidence>
<dbReference type="EMBL" id="JBHSWX010000012">
    <property type="protein sequence ID" value="MFC6787932.1"/>
    <property type="molecule type" value="Genomic_DNA"/>
</dbReference>
<dbReference type="AlphaFoldDB" id="A0ABD5TGZ6"/>
<evidence type="ECO:0000313" key="2">
    <source>
        <dbReference type="EMBL" id="MFC6785180.1"/>
    </source>
</evidence>
<dbReference type="RefSeq" id="WP_284062023.1">
    <property type="nucleotide sequence ID" value="NZ_CP126158.1"/>
</dbReference>
<sequence>MADMAEAFDALASTELWESVAAIFAGFMAPTVLKNLTSGVAPDMVKDNPEVYGLAVAAGGQLSPMYSYEISIGGGLYTVDKAAERFDIKSTVQGVGA</sequence>
<dbReference type="EMBL" id="JBHSWX010000011">
    <property type="protein sequence ID" value="MFC6785084.1"/>
    <property type="molecule type" value="Genomic_DNA"/>
</dbReference>
<dbReference type="EMBL" id="JBHSWX010000012">
    <property type="protein sequence ID" value="MFC6787970.1"/>
    <property type="molecule type" value="Genomic_DNA"/>
</dbReference>
<dbReference type="Proteomes" id="UP001596443">
    <property type="component" value="Unassembled WGS sequence"/>
</dbReference>
<organism evidence="3 6">
    <name type="scientific">Halobaculum halobium</name>
    <dbReference type="NCBI Taxonomy" id="3032281"/>
    <lineage>
        <taxon>Archaea</taxon>
        <taxon>Methanobacteriati</taxon>
        <taxon>Methanobacteriota</taxon>
        <taxon>Stenosarchaea group</taxon>
        <taxon>Halobacteria</taxon>
        <taxon>Halobacteriales</taxon>
        <taxon>Haloferacaceae</taxon>
        <taxon>Halobaculum</taxon>
    </lineage>
</organism>
<reference evidence="6" key="2">
    <citation type="journal article" date="2019" name="Int. J. Syst. Evol. Microbiol.">
        <title>The Global Catalogue of Microorganisms (GCM) 10K type strain sequencing project: providing services to taxonomists for standard genome sequencing and annotation.</title>
        <authorList>
            <consortium name="The Broad Institute Genomics Platform"/>
            <consortium name="The Broad Institute Genome Sequencing Center for Infectious Disease"/>
            <person name="Wu L."/>
            <person name="Ma J."/>
        </authorList>
    </citation>
    <scope>NUCLEOTIDE SEQUENCE [LARGE SCALE GENOMIC DNA]</scope>
    <source>
        <strain evidence="6">SYNS20</strain>
    </source>
</reference>
<dbReference type="EMBL" id="JBHSWX010000012">
    <property type="protein sequence ID" value="MFC6787891.1"/>
    <property type="molecule type" value="Genomic_DNA"/>
</dbReference>
<evidence type="ECO:0000313" key="3">
    <source>
        <dbReference type="EMBL" id="MFC6787891.1"/>
    </source>
</evidence>